<reference evidence="2" key="1">
    <citation type="submission" date="2023-07" db="EMBL/GenBank/DDBJ databases">
        <title>Conexibacter stalactiti sp. nov., isolated from stalactites in a lava cave and emended description of the genus Conexibacter.</title>
        <authorList>
            <person name="Lee S.D."/>
        </authorList>
    </citation>
    <scope>NUCLEOTIDE SEQUENCE [LARGE SCALE GENOMIC DNA]</scope>
    <source>
        <strain evidence="2">KCTC 39840</strain>
    </source>
</reference>
<organism evidence="1 2">
    <name type="scientific">Conexibacter stalactiti</name>
    <dbReference type="NCBI Taxonomy" id="1940611"/>
    <lineage>
        <taxon>Bacteria</taxon>
        <taxon>Bacillati</taxon>
        <taxon>Actinomycetota</taxon>
        <taxon>Thermoleophilia</taxon>
        <taxon>Solirubrobacterales</taxon>
        <taxon>Conexibacteraceae</taxon>
        <taxon>Conexibacter</taxon>
    </lineage>
</organism>
<protein>
    <submittedName>
        <fullName evidence="1">Crosslink repair DNA glycosylase YcaQ family protein</fullName>
    </submittedName>
</protein>
<dbReference type="PANTHER" id="PTHR38479">
    <property type="entry name" value="LMO0824 PROTEIN"/>
    <property type="match status" value="1"/>
</dbReference>
<name>A0ABU4HTZ0_9ACTN</name>
<dbReference type="PANTHER" id="PTHR38479:SF2">
    <property type="entry name" value="WINGED HELIX DNA-BINDING DOMAIN-CONTAINING PROTEIN"/>
    <property type="match status" value="1"/>
</dbReference>
<keyword evidence="2" id="KW-1185">Reference proteome</keyword>
<comment type="caution">
    <text evidence="1">The sequence shown here is derived from an EMBL/GenBank/DDBJ whole genome shotgun (WGS) entry which is preliminary data.</text>
</comment>
<dbReference type="EMBL" id="JAWSTH010000064">
    <property type="protein sequence ID" value="MDW5596741.1"/>
    <property type="molecule type" value="Genomic_DNA"/>
</dbReference>
<accession>A0ABU4HTZ0</accession>
<dbReference type="RefSeq" id="WP_318599178.1">
    <property type="nucleotide sequence ID" value="NZ_JAWSTH010000064.1"/>
</dbReference>
<dbReference type="Pfam" id="PF06224">
    <property type="entry name" value="AlkZ-like"/>
    <property type="match status" value="1"/>
</dbReference>
<proteinExistence type="predicted"/>
<sequence length="385" mass="40022">MDLSPAQVLAFRLTAQGFGADDAEPLAALASWSVQDSPAGTAALALAARGARFEPGALDLALHEQRTAVALYNPRTATAIVPAAEVAAYTSALLPREQESLRFVLGRAIPPAGEGIGPADAVEAALPAFAAALDGRQLSRDDLHAALRERLPSDLLPWCDGCQSHHARRGLLVVAGLHGLLCIAGRAGRQPLFARTDQWIGPQAAPAVDPDVAAAELVRRHLSWCGPSTPRLFTQWAGIAPAQASAAWALVADELVEVSVDGGRAWLLTDDARGASCAGADGSAREALLLPPGDPLLLARDRELLLPDPAARRALFVAINPPGLVLLGGKPAALWRGRKRGRRLAVELRALGGASLTRRAIAAIEREAIGLAPHRGCASATVAVG</sequence>
<evidence type="ECO:0000313" key="2">
    <source>
        <dbReference type="Proteomes" id="UP001284601"/>
    </source>
</evidence>
<dbReference type="InterPro" id="IPR009351">
    <property type="entry name" value="AlkZ-like"/>
</dbReference>
<gene>
    <name evidence="1" type="ORF">R7226_20515</name>
</gene>
<dbReference type="Proteomes" id="UP001284601">
    <property type="component" value="Unassembled WGS sequence"/>
</dbReference>
<evidence type="ECO:0000313" key="1">
    <source>
        <dbReference type="EMBL" id="MDW5596741.1"/>
    </source>
</evidence>